<accession>A0A4V2EHQ4</accession>
<name>A0A4V2EHQ4_VIBVL</name>
<gene>
    <name evidence="1" type="ORF">I7730_17265</name>
</gene>
<reference evidence="1" key="2">
    <citation type="submission" date="2019-01" db="EMBL/GenBank/DDBJ databases">
        <authorList>
            <consortium name="NCBI Pathogen Detection Project"/>
        </authorList>
    </citation>
    <scope>NUCLEOTIDE SEQUENCE</scope>
    <source>
        <strain evidence="1">BCW_3452</strain>
    </source>
</reference>
<protein>
    <submittedName>
        <fullName evidence="1">Uncharacterized protein</fullName>
    </submittedName>
</protein>
<dbReference type="RefSeq" id="WP_039449744.1">
    <property type="nucleotide sequence ID" value="NZ_CP014636.1"/>
</dbReference>
<organism evidence="1">
    <name type="scientific">Vibrio vulnificus</name>
    <dbReference type="NCBI Taxonomy" id="672"/>
    <lineage>
        <taxon>Bacteria</taxon>
        <taxon>Pseudomonadati</taxon>
        <taxon>Pseudomonadota</taxon>
        <taxon>Gammaproteobacteria</taxon>
        <taxon>Vibrionales</taxon>
        <taxon>Vibrionaceae</taxon>
        <taxon>Vibrio</taxon>
    </lineage>
</organism>
<reference evidence="1" key="1">
    <citation type="journal article" date="2018" name="Genome Biol.">
        <title>SKESA: strategic k-mer extension for scrupulous assemblies.</title>
        <authorList>
            <person name="Souvorov A."/>
            <person name="Agarwala R."/>
            <person name="Lipman D.J."/>
        </authorList>
    </citation>
    <scope>NUCLEOTIDE SEQUENCE</scope>
    <source>
        <strain evidence="1">BCW_3452</strain>
    </source>
</reference>
<dbReference type="EMBL" id="DACRBY010000022">
    <property type="protein sequence ID" value="HAS8541537.1"/>
    <property type="molecule type" value="Genomic_DNA"/>
</dbReference>
<dbReference type="AlphaFoldDB" id="A0A4V2EHQ4"/>
<dbReference type="Proteomes" id="UP000863257">
    <property type="component" value="Unassembled WGS sequence"/>
</dbReference>
<evidence type="ECO:0000313" key="1">
    <source>
        <dbReference type="EMBL" id="HAS8541537.1"/>
    </source>
</evidence>
<sequence>MINKRPHLWMLSAAMLFNVGCTSTPNLSEQRELTLSSHDAVLPALQQLLQPTQHRVEQGDVSVLIRTQQVSHNSLAQWQQQLSESLSLPVDVRWQQVDQTEIGVKIDVALIPKTCRFEPNLALSEAQCRHKRRLQMAMANQQHYRQGAPLLITESSLEVGAVERLRQGNVRIAEDPAKITDGSGGESGN</sequence>
<proteinExistence type="predicted"/>
<comment type="caution">
    <text evidence="1">The sequence shown here is derived from an EMBL/GenBank/DDBJ whole genome shotgun (WGS) entry which is preliminary data.</text>
</comment>